<evidence type="ECO:0000256" key="3">
    <source>
        <dbReference type="ARBA" id="ARBA00023163"/>
    </source>
</evidence>
<protein>
    <submittedName>
        <fullName evidence="6">Putative transcriptional regulator, ArsR family</fullName>
    </submittedName>
</protein>
<keyword evidence="1" id="KW-0805">Transcription regulation</keyword>
<dbReference type="GO" id="GO:0003677">
    <property type="term" value="F:DNA binding"/>
    <property type="evidence" value="ECO:0007669"/>
    <property type="project" value="UniProtKB-KW"/>
</dbReference>
<gene>
    <name evidence="6" type="ORF">TK0001_1691</name>
</gene>
<evidence type="ECO:0000256" key="4">
    <source>
        <dbReference type="SAM" id="MobiDB-lite"/>
    </source>
</evidence>
<reference evidence="7" key="1">
    <citation type="submission" date="2017-10" db="EMBL/GenBank/DDBJ databases">
        <authorList>
            <person name="Regsiter A."/>
            <person name="William W."/>
        </authorList>
    </citation>
    <scope>NUCLEOTIDE SEQUENCE [LARGE SCALE GENOMIC DNA]</scope>
</reference>
<dbReference type="SUPFAM" id="SSF46785">
    <property type="entry name" value="Winged helix' DNA-binding domain"/>
    <property type="match status" value="1"/>
</dbReference>
<feature type="compositionally biased region" description="Low complexity" evidence="4">
    <location>
        <begin position="118"/>
        <end position="133"/>
    </location>
</feature>
<dbReference type="CDD" id="cd00090">
    <property type="entry name" value="HTH_ARSR"/>
    <property type="match status" value="1"/>
</dbReference>
<dbReference type="InterPro" id="IPR036388">
    <property type="entry name" value="WH-like_DNA-bd_sf"/>
</dbReference>
<proteinExistence type="predicted"/>
<feature type="region of interest" description="Disordered" evidence="4">
    <location>
        <begin position="101"/>
        <end position="144"/>
    </location>
</feature>
<dbReference type="PANTHER" id="PTHR43132:SF2">
    <property type="entry name" value="ARSENICAL RESISTANCE OPERON REPRESSOR ARSR-RELATED"/>
    <property type="match status" value="1"/>
</dbReference>
<dbReference type="PRINTS" id="PR00778">
    <property type="entry name" value="HTHARSR"/>
</dbReference>
<dbReference type="PROSITE" id="PS50987">
    <property type="entry name" value="HTH_ARSR_2"/>
    <property type="match status" value="1"/>
</dbReference>
<evidence type="ECO:0000259" key="5">
    <source>
        <dbReference type="PROSITE" id="PS50987"/>
    </source>
</evidence>
<organism evidence="6 7">
    <name type="scientific">Methylorubrum extorquens</name>
    <name type="common">Methylobacterium dichloromethanicum</name>
    <name type="synonym">Methylobacterium extorquens</name>
    <dbReference type="NCBI Taxonomy" id="408"/>
    <lineage>
        <taxon>Bacteria</taxon>
        <taxon>Pseudomonadati</taxon>
        <taxon>Pseudomonadota</taxon>
        <taxon>Alphaproteobacteria</taxon>
        <taxon>Hyphomicrobiales</taxon>
        <taxon>Methylobacteriaceae</taxon>
        <taxon>Methylorubrum</taxon>
    </lineage>
</organism>
<dbReference type="SMART" id="SM00418">
    <property type="entry name" value="HTH_ARSR"/>
    <property type="match status" value="1"/>
</dbReference>
<dbReference type="Gene3D" id="1.10.10.10">
    <property type="entry name" value="Winged helix-like DNA-binding domain superfamily/Winged helix DNA-binding domain"/>
    <property type="match status" value="1"/>
</dbReference>
<dbReference type="Proteomes" id="UP000233769">
    <property type="component" value="Chromosome tk0001"/>
</dbReference>
<keyword evidence="3" id="KW-0804">Transcription</keyword>
<feature type="compositionally biased region" description="Basic and acidic residues" evidence="4">
    <location>
        <begin position="135"/>
        <end position="144"/>
    </location>
</feature>
<dbReference type="NCBIfam" id="NF033788">
    <property type="entry name" value="HTH_metalloreg"/>
    <property type="match status" value="1"/>
</dbReference>
<dbReference type="InterPro" id="IPR001845">
    <property type="entry name" value="HTH_ArsR_DNA-bd_dom"/>
</dbReference>
<dbReference type="InterPro" id="IPR011991">
    <property type="entry name" value="ArsR-like_HTH"/>
</dbReference>
<evidence type="ECO:0000256" key="1">
    <source>
        <dbReference type="ARBA" id="ARBA00023015"/>
    </source>
</evidence>
<dbReference type="Pfam" id="PF01022">
    <property type="entry name" value="HTH_5"/>
    <property type="match status" value="1"/>
</dbReference>
<dbReference type="EMBL" id="LT962688">
    <property type="protein sequence ID" value="SOR28293.1"/>
    <property type="molecule type" value="Genomic_DNA"/>
</dbReference>
<dbReference type="AlphaFoldDB" id="A0A2N9ALW7"/>
<feature type="domain" description="HTH arsR-type" evidence="5">
    <location>
        <begin position="9"/>
        <end position="103"/>
    </location>
</feature>
<evidence type="ECO:0000256" key="2">
    <source>
        <dbReference type="ARBA" id="ARBA00023125"/>
    </source>
</evidence>
<accession>A0A2N9ALW7</accession>
<evidence type="ECO:0000313" key="6">
    <source>
        <dbReference type="EMBL" id="SOR28293.1"/>
    </source>
</evidence>
<evidence type="ECO:0000313" key="7">
    <source>
        <dbReference type="Proteomes" id="UP000233769"/>
    </source>
</evidence>
<dbReference type="InterPro" id="IPR051011">
    <property type="entry name" value="Metal_resp_trans_reg"/>
</dbReference>
<dbReference type="InterPro" id="IPR036390">
    <property type="entry name" value="WH_DNA-bd_sf"/>
</dbReference>
<keyword evidence="2" id="KW-0238">DNA-binding</keyword>
<sequence length="144" mass="15762">MGMSPAASFPEDKAREASDLLKVFAHPGRLRLLSRLFEGECSVAEMERELGIRQPSLSQHLGELREAGLVSTRREHKTVFYTLTAPRAVELVEILHAMFGSEEPRRPRRGKAGGRARNGGAAMFAQAGAAATGRSQDHPDQTPR</sequence>
<name>A0A2N9ALW7_METEX</name>
<dbReference type="GO" id="GO:0003700">
    <property type="term" value="F:DNA-binding transcription factor activity"/>
    <property type="evidence" value="ECO:0007669"/>
    <property type="project" value="InterPro"/>
</dbReference>
<dbReference type="PANTHER" id="PTHR43132">
    <property type="entry name" value="ARSENICAL RESISTANCE OPERON REPRESSOR ARSR-RELATED"/>
    <property type="match status" value="1"/>
</dbReference>